<organism evidence="5 6">
    <name type="scientific">Candidatus Woesebacteria bacterium GW2011_GWB1_44_11b</name>
    <dbReference type="NCBI Taxonomy" id="1618580"/>
    <lineage>
        <taxon>Bacteria</taxon>
        <taxon>Candidatus Woeseibacteriota</taxon>
    </lineage>
</organism>
<comment type="caution">
    <text evidence="5">The sequence shown here is derived from an EMBL/GenBank/DDBJ whole genome shotgun (WGS) entry which is preliminary data.</text>
</comment>
<dbReference type="InterPro" id="IPR000086">
    <property type="entry name" value="NUDIX_hydrolase_dom"/>
</dbReference>
<gene>
    <name evidence="5" type="ORF">UW21_C0008G0008</name>
</gene>
<proteinExistence type="inferred from homology"/>
<dbReference type="InterPro" id="IPR020476">
    <property type="entry name" value="Nudix_hydrolase"/>
</dbReference>
<name>A0A0G1GHC6_9BACT</name>
<evidence type="ECO:0000313" key="6">
    <source>
        <dbReference type="Proteomes" id="UP000034192"/>
    </source>
</evidence>
<evidence type="ECO:0000256" key="3">
    <source>
        <dbReference type="RuleBase" id="RU003476"/>
    </source>
</evidence>
<dbReference type="Gene3D" id="3.90.79.10">
    <property type="entry name" value="Nucleoside Triphosphate Pyrophosphohydrolase"/>
    <property type="match status" value="1"/>
</dbReference>
<dbReference type="AlphaFoldDB" id="A0A0G1GHC6"/>
<dbReference type="Proteomes" id="UP000034192">
    <property type="component" value="Unassembled WGS sequence"/>
</dbReference>
<evidence type="ECO:0000256" key="2">
    <source>
        <dbReference type="ARBA" id="ARBA00022801"/>
    </source>
</evidence>
<dbReference type="PROSITE" id="PS00893">
    <property type="entry name" value="NUDIX_BOX"/>
    <property type="match status" value="1"/>
</dbReference>
<evidence type="ECO:0000313" key="5">
    <source>
        <dbReference type="EMBL" id="KKT33748.1"/>
    </source>
</evidence>
<comment type="similarity">
    <text evidence="3">Belongs to the Nudix hydrolase family.</text>
</comment>
<dbReference type="PRINTS" id="PR00502">
    <property type="entry name" value="NUDIXFAMILY"/>
</dbReference>
<evidence type="ECO:0000259" key="4">
    <source>
        <dbReference type="PROSITE" id="PS51462"/>
    </source>
</evidence>
<accession>A0A0G1GHC6</accession>
<dbReference type="PANTHER" id="PTHR43046">
    <property type="entry name" value="GDP-MANNOSE MANNOSYL HYDROLASE"/>
    <property type="match status" value="1"/>
</dbReference>
<comment type="cofactor">
    <cofactor evidence="1">
        <name>Mg(2+)</name>
        <dbReference type="ChEBI" id="CHEBI:18420"/>
    </cofactor>
</comment>
<keyword evidence="2 3" id="KW-0378">Hydrolase</keyword>
<dbReference type="InterPro" id="IPR015797">
    <property type="entry name" value="NUDIX_hydrolase-like_dom_sf"/>
</dbReference>
<dbReference type="PROSITE" id="PS51462">
    <property type="entry name" value="NUDIX"/>
    <property type="match status" value="1"/>
</dbReference>
<dbReference type="CDD" id="cd04678">
    <property type="entry name" value="NUDIX_MTH2_Nudt15"/>
    <property type="match status" value="1"/>
</dbReference>
<evidence type="ECO:0000256" key="1">
    <source>
        <dbReference type="ARBA" id="ARBA00001946"/>
    </source>
</evidence>
<dbReference type="Pfam" id="PF00293">
    <property type="entry name" value="NUDIX"/>
    <property type="match status" value="1"/>
</dbReference>
<reference evidence="5 6" key="1">
    <citation type="journal article" date="2015" name="Nature">
        <title>rRNA introns, odd ribosomes, and small enigmatic genomes across a large radiation of phyla.</title>
        <authorList>
            <person name="Brown C.T."/>
            <person name="Hug L.A."/>
            <person name="Thomas B.C."/>
            <person name="Sharon I."/>
            <person name="Castelle C.J."/>
            <person name="Singh A."/>
            <person name="Wilkins M.J."/>
            <person name="Williams K.H."/>
            <person name="Banfield J.F."/>
        </authorList>
    </citation>
    <scope>NUCLEOTIDE SEQUENCE [LARGE SCALE GENOMIC DNA]</scope>
</reference>
<dbReference type="PANTHER" id="PTHR43046:SF16">
    <property type="entry name" value="ADP-RIBOSE PYROPHOSPHATASE YJHB-RELATED"/>
    <property type="match status" value="1"/>
</dbReference>
<protein>
    <submittedName>
        <fullName evidence="5">Hydrolase, NUDIX family</fullName>
    </submittedName>
</protein>
<feature type="domain" description="Nudix hydrolase" evidence="4">
    <location>
        <begin position="10"/>
        <end position="134"/>
    </location>
</feature>
<dbReference type="SUPFAM" id="SSF55811">
    <property type="entry name" value="Nudix"/>
    <property type="match status" value="1"/>
</dbReference>
<sequence>MSKEINNESQIKIAVNVFVFSNKKILLYRRVKGGEWCLPGGHFEYGESLTEAAHRELQEETGITADNLKFLHVINDPQGNVHYVHVNFSAENWRGEPILSEPEKFSEWGWFDVNNLPQNMFSGHKKFIPAYLAGTNFFDNK</sequence>
<dbReference type="GO" id="GO:0016787">
    <property type="term" value="F:hydrolase activity"/>
    <property type="evidence" value="ECO:0007669"/>
    <property type="project" value="UniProtKB-KW"/>
</dbReference>
<dbReference type="InterPro" id="IPR020084">
    <property type="entry name" value="NUDIX_hydrolase_CS"/>
</dbReference>
<dbReference type="EMBL" id="LCHL01000008">
    <property type="protein sequence ID" value="KKT33748.1"/>
    <property type="molecule type" value="Genomic_DNA"/>
</dbReference>